<evidence type="ECO:0000313" key="3">
    <source>
        <dbReference type="Proteomes" id="UP001500724"/>
    </source>
</evidence>
<dbReference type="EMBL" id="BAAAGU010000012">
    <property type="protein sequence ID" value="GAA0639760.1"/>
    <property type="molecule type" value="Genomic_DNA"/>
</dbReference>
<feature type="compositionally biased region" description="Low complexity" evidence="1">
    <location>
        <begin position="18"/>
        <end position="36"/>
    </location>
</feature>
<gene>
    <name evidence="2" type="ORF">GCM10009535_15700</name>
</gene>
<protein>
    <submittedName>
        <fullName evidence="2">Uncharacterized protein</fullName>
    </submittedName>
</protein>
<name>A0ABP3SJW9_9ACTN</name>
<organism evidence="2 3">
    <name type="scientific">Streptomyces thermocarboxydovorans</name>
    <dbReference type="NCBI Taxonomy" id="59298"/>
    <lineage>
        <taxon>Bacteria</taxon>
        <taxon>Bacillati</taxon>
        <taxon>Actinomycetota</taxon>
        <taxon>Actinomycetes</taxon>
        <taxon>Kitasatosporales</taxon>
        <taxon>Streptomycetaceae</taxon>
        <taxon>Streptomyces</taxon>
    </lineage>
</organism>
<proteinExistence type="predicted"/>
<feature type="compositionally biased region" description="Low complexity" evidence="1">
    <location>
        <begin position="68"/>
        <end position="82"/>
    </location>
</feature>
<accession>A0ABP3SJW9</accession>
<keyword evidence="3" id="KW-1185">Reference proteome</keyword>
<feature type="region of interest" description="Disordered" evidence="1">
    <location>
        <begin position="1"/>
        <end position="117"/>
    </location>
</feature>
<dbReference type="Proteomes" id="UP001500724">
    <property type="component" value="Unassembled WGS sequence"/>
</dbReference>
<sequence length="117" mass="11874">MHAELAQLAGGEPVPETSRGSPASGASRSADGAVGRPGASSASRSPGTPGRRARAVSSLFSGMGTPFAAPDAARIRMPAPRARTPRRCTARPRPAAPGSGVLGKRFGRARLNMGESR</sequence>
<comment type="caution">
    <text evidence="2">The sequence shown here is derived from an EMBL/GenBank/DDBJ whole genome shotgun (WGS) entry which is preliminary data.</text>
</comment>
<evidence type="ECO:0000256" key="1">
    <source>
        <dbReference type="SAM" id="MobiDB-lite"/>
    </source>
</evidence>
<reference evidence="3" key="1">
    <citation type="journal article" date="2019" name="Int. J. Syst. Evol. Microbiol.">
        <title>The Global Catalogue of Microorganisms (GCM) 10K type strain sequencing project: providing services to taxonomists for standard genome sequencing and annotation.</title>
        <authorList>
            <consortium name="The Broad Institute Genomics Platform"/>
            <consortium name="The Broad Institute Genome Sequencing Center for Infectious Disease"/>
            <person name="Wu L."/>
            <person name="Ma J."/>
        </authorList>
    </citation>
    <scope>NUCLEOTIDE SEQUENCE [LARGE SCALE GENOMIC DNA]</scope>
    <source>
        <strain evidence="3">JCM 10367</strain>
    </source>
</reference>
<evidence type="ECO:0000313" key="2">
    <source>
        <dbReference type="EMBL" id="GAA0639760.1"/>
    </source>
</evidence>